<feature type="compositionally biased region" description="Polar residues" evidence="5">
    <location>
        <begin position="1132"/>
        <end position="1155"/>
    </location>
</feature>
<dbReference type="OrthoDB" id="431588at2759"/>
<evidence type="ECO:0000259" key="7">
    <source>
        <dbReference type="Pfam" id="PF08292"/>
    </source>
</evidence>
<dbReference type="CDD" id="cd04330">
    <property type="entry name" value="RNAP_III_Rpc25_N"/>
    <property type="match status" value="1"/>
</dbReference>
<dbReference type="InterPro" id="IPR012340">
    <property type="entry name" value="NA-bd_OB-fold"/>
</dbReference>
<dbReference type="Proteomes" id="UP000243217">
    <property type="component" value="Unassembled WGS sequence"/>
</dbReference>
<dbReference type="InterPro" id="IPR036898">
    <property type="entry name" value="RNA_pol_Rpb7-like_N_sf"/>
</dbReference>
<dbReference type="InterPro" id="IPR028089">
    <property type="entry name" value="DUF4455"/>
</dbReference>
<feature type="region of interest" description="Disordered" evidence="5">
    <location>
        <begin position="1122"/>
        <end position="1155"/>
    </location>
</feature>
<evidence type="ECO:0000256" key="4">
    <source>
        <dbReference type="SAM" id="Coils"/>
    </source>
</evidence>
<dbReference type="SUPFAM" id="SSF50249">
    <property type="entry name" value="Nucleic acid-binding proteins"/>
    <property type="match status" value="1"/>
</dbReference>
<dbReference type="SUPFAM" id="SSF88798">
    <property type="entry name" value="N-terminal, heterodimerisation domain of RBP7 (RpoE)"/>
    <property type="match status" value="1"/>
</dbReference>
<dbReference type="GO" id="GO:0000428">
    <property type="term" value="C:DNA-directed RNA polymerase complex"/>
    <property type="evidence" value="ECO:0007669"/>
    <property type="project" value="UniProtKB-KW"/>
</dbReference>
<reference evidence="10 11" key="1">
    <citation type="journal article" date="2014" name="Genome Biol. Evol.">
        <title>The secreted proteins of Achlya hypogyna and Thraustotheca clavata identify the ancestral oomycete secretome and reveal gene acquisitions by horizontal gene transfer.</title>
        <authorList>
            <person name="Misner I."/>
            <person name="Blouin N."/>
            <person name="Leonard G."/>
            <person name="Richards T.A."/>
            <person name="Lane C.E."/>
        </authorList>
    </citation>
    <scope>NUCLEOTIDE SEQUENCE [LARGE SCALE GENOMIC DNA]</scope>
    <source>
        <strain evidence="10 11">ATCC 34112</strain>
    </source>
</reference>
<evidence type="ECO:0000259" key="6">
    <source>
        <dbReference type="Pfam" id="PF03876"/>
    </source>
</evidence>
<keyword evidence="4" id="KW-0175">Coiled coil</keyword>
<evidence type="ECO:0000259" key="8">
    <source>
        <dbReference type="Pfam" id="PF14643"/>
    </source>
</evidence>
<dbReference type="Pfam" id="PF14643">
    <property type="entry name" value="DUF4455"/>
    <property type="match status" value="2"/>
</dbReference>
<dbReference type="InterPro" id="IPR027914">
    <property type="entry name" value="DUF4456"/>
</dbReference>
<evidence type="ECO:0000313" key="11">
    <source>
        <dbReference type="Proteomes" id="UP000243217"/>
    </source>
</evidence>
<accession>A0A1V9Z282</accession>
<protein>
    <recommendedName>
        <fullName evidence="12">DNA-directed RNA polymerase III subunit RPC8</fullName>
    </recommendedName>
</protein>
<dbReference type="STRING" id="74557.A0A1V9Z282"/>
<feature type="compositionally biased region" description="Polar residues" evidence="5">
    <location>
        <begin position="1068"/>
        <end position="1077"/>
    </location>
</feature>
<dbReference type="GO" id="GO:0006351">
    <property type="term" value="P:DNA-templated transcription"/>
    <property type="evidence" value="ECO:0007669"/>
    <property type="project" value="InterPro"/>
</dbReference>
<feature type="coiled-coil region" evidence="4">
    <location>
        <begin position="898"/>
        <end position="966"/>
    </location>
</feature>
<feature type="domain" description="RNA polymerase III subunit Rpc25" evidence="7">
    <location>
        <begin position="83"/>
        <end position="179"/>
    </location>
</feature>
<dbReference type="FunFam" id="3.30.1490.120:FF:000002">
    <property type="entry name" value="DNA-directed RNA polymerase III subunit RPC8"/>
    <property type="match status" value="1"/>
</dbReference>
<proteinExistence type="predicted"/>
<feature type="compositionally biased region" description="Low complexity" evidence="5">
    <location>
        <begin position="758"/>
        <end position="771"/>
    </location>
</feature>
<organism evidence="10 11">
    <name type="scientific">Thraustotheca clavata</name>
    <dbReference type="NCBI Taxonomy" id="74557"/>
    <lineage>
        <taxon>Eukaryota</taxon>
        <taxon>Sar</taxon>
        <taxon>Stramenopiles</taxon>
        <taxon>Oomycota</taxon>
        <taxon>Saprolegniomycetes</taxon>
        <taxon>Saprolegniales</taxon>
        <taxon>Achlyaceae</taxon>
        <taxon>Thraustotheca</taxon>
    </lineage>
</organism>
<feature type="region of interest" description="Disordered" evidence="5">
    <location>
        <begin position="1032"/>
        <end position="1077"/>
    </location>
</feature>
<comment type="caution">
    <text evidence="10">The sequence shown here is derived from an EMBL/GenBank/DDBJ whole genome shotgun (WGS) entry which is preliminary data.</text>
</comment>
<dbReference type="InterPro" id="IPR005576">
    <property type="entry name" value="Rpb7-like_N"/>
</dbReference>
<dbReference type="EMBL" id="JNBS01002363">
    <property type="protein sequence ID" value="OQR92027.1"/>
    <property type="molecule type" value="Genomic_DNA"/>
</dbReference>
<feature type="domain" description="DUF4455" evidence="8">
    <location>
        <begin position="315"/>
        <end position="599"/>
    </location>
</feature>
<feature type="domain" description="DUF4456" evidence="9">
    <location>
        <begin position="1564"/>
        <end position="1761"/>
    </location>
</feature>
<evidence type="ECO:0000313" key="10">
    <source>
        <dbReference type="EMBL" id="OQR92027.1"/>
    </source>
</evidence>
<evidence type="ECO:0000259" key="9">
    <source>
        <dbReference type="Pfam" id="PF14644"/>
    </source>
</evidence>
<evidence type="ECO:0000256" key="3">
    <source>
        <dbReference type="ARBA" id="ARBA00023242"/>
    </source>
</evidence>
<gene>
    <name evidence="10" type="ORF">THRCLA_08816</name>
</gene>
<keyword evidence="1" id="KW-0240">DNA-directed RNA polymerase</keyword>
<feature type="region of interest" description="Disordered" evidence="5">
    <location>
        <begin position="173"/>
        <end position="194"/>
    </location>
</feature>
<dbReference type="PANTHER" id="PTHR21444">
    <property type="entry name" value="COILED-COIL DOMAIN-CONTAINING PROTEIN 180"/>
    <property type="match status" value="1"/>
</dbReference>
<dbReference type="Gene3D" id="3.30.1490.120">
    <property type="entry name" value="RNA polymerase Rpb7-like, N-terminal domain"/>
    <property type="match status" value="1"/>
</dbReference>
<dbReference type="InterPro" id="IPR013238">
    <property type="entry name" value="RNA_pol_III_Rbc25"/>
</dbReference>
<dbReference type="Pfam" id="PF03876">
    <property type="entry name" value="SHS2_Rpb7-N"/>
    <property type="match status" value="1"/>
</dbReference>
<evidence type="ECO:0008006" key="12">
    <source>
        <dbReference type="Google" id="ProtNLM"/>
    </source>
</evidence>
<dbReference type="Gene3D" id="2.40.50.140">
    <property type="entry name" value="Nucleic acid-binding proteins"/>
    <property type="match status" value="1"/>
</dbReference>
<dbReference type="Pfam" id="PF08292">
    <property type="entry name" value="RNA_pol_Rbc25"/>
    <property type="match status" value="1"/>
</dbReference>
<evidence type="ECO:0000256" key="1">
    <source>
        <dbReference type="ARBA" id="ARBA00022478"/>
    </source>
</evidence>
<sequence>MFVLCRIADVIQIAPELFSTDYSSVLTEEIDRKYANKVIADVGLCITLYDFIEIGDAYIHPSDGTSHTEVIFRMVVFRPFIGEVLKGKIISCTEEHIRVSMDFVQDIIIPSYAMQTPSFFDKNERLWEWKFPSKEPGQDPYYMYLHEEIRFRVTNINFTRVTKTANGIQATITEATDNTTSRRRSSSVDLSDHDPKPSALQIIMKTGLVYPRGGLKTKQVIIEIESQFRCMDPKFTAEQALLVSLQKPREYHKKDSKALKSLNISASDMRSYRIDHHVNTDQDTVTEVRELHHQRTTLEPRNEMKGDKIQANAMRRRERHTAVQALFQAQLKDISEKLEAEILHISDKIKDDLLLVMTTTEEHFSRLRSKAWLISASHDTVLEAWQILEKLWIHRTKTIVEFGESLETIEQTRSRIVGAELRQLTETCVAAAYILPPEVERLIEVEAHELNVVLITNRRSHSHLISRMLKEDIHKFVQVRTAWEECEKNWRILNHDHAVEIFQATLTSPLYTSPPSLHAILETLRQDQIAVHNKERMVLLEQLDKHGANLPTENIQKLVAAFADIYKKEEERNAVYFERLFQCQASIVSDAINLREQLRATCHRVGAKAEEGNLPLLAQRLTGFLSNKEFDDFFRISGGLRSELAYIEERLLSPEMIYQENVIGLVPRVVLLVDTLPLESILDAQGKSNERKTIQGTLERLRKAPKNEILGILPSLLSQTQSLAAIHGIQTTLQKELEDIAQKIEILIKENSTESDLTTSPPTSAGTASKSKSIGLDAFQINDIQGIRKAQRRLGTLMYASDLPKDIQELLSSILGALRVQEHANDIVDKIVAEQCDGLIHEREAEMKALLTLVGAGLEAQTTSVHTVCDRVTRFFYQVILCLEEYNEKTRVVNLTVMDLLDTLKDTHEENITELENQFSTKRSALRHAPDEAALELEFKNCLGLLEKIEEEYRKYNKKVTLASCNHPIAIQRQICHFRNTLSSHFGVESISQNEETNIDKLVSAECIEDAVNHPITETPVVVEEIKPPHVEPVAPSVPSPRNPKDKTTPINELVTPGRTEPVLEAGTGSTSSRSPIVAPISTTSRICTLDELLNHILEHKIMLPGEEPSDDDTIEVEVNPVSNLDDKKIDGNNSNPTSEPTGSNVDKNAEKSTANNTPKLEDVIVVLDVPKSYILLMLERLRDAMLLAFNTKSQYHKEEAVQESEKRVEAYAYLLEECLRMHWPRKGRTDVQIYQPRAGELVSHRQRHSRHVKNILKKLALQDNAFLELHQSAVACVNAQESVQLGLQAQLLMQSSLAALQGLESRSKKNYLEFKTSWADILETKMRVYLTDEPANLVAMCRELVTMCSHHVFPDLNSCEVISGCDYHPDEVKFIQGIVKETENTIAKSVAMRDEKIQSLKSLEQGILTLLVSFKARYQTCLQNLSIKEGLGQKYGMPRRNAQERLRSEMSRSDEMARTIESLLSTLDQMQTTKECAIPGSKVPSNLSRQIRSVLLQLRHLFYTRGLYLGILKNKTQLIPRTIPDDLEAQTKYDQDIVFEAPAITKTFMEWTAHFEAQCITDTKNLFQAEGKASELPPNGIPETLQEYLADQKVKGKAYVTAQIQAYKRQVKAFTAALAVAPAIALEDIVKRAQAKVSGNVNDIVRAFDAQHTTWEFEKEKHKSSLTPDLCSPNQVAVVEALCTKEAARTQQVQQAIRGVRWSVLEEHVHHARAFHKRLLVAFLALIAILDSCVMPDDLAKDEDGDEEEKKRKSLKRLRKALRKLEHGDPLAVALTPDEKKQLENAKETQRYPKRSWPGLPHIHDYDIPLNIQEDTKNKTLTKEALEGNGAIVAYLTETHRAAVNARDNMYALYNGFFEDAMANLGRKYTKLLDEEELWYLNWGKLIKSMRHEV</sequence>
<keyword evidence="3" id="KW-0539">Nucleus</keyword>
<dbReference type="PANTHER" id="PTHR21444:SF14">
    <property type="entry name" value="COILED-COIL DOMAIN-CONTAINING PROTEIN 180"/>
    <property type="match status" value="1"/>
</dbReference>
<keyword evidence="11" id="KW-1185">Reference proteome</keyword>
<feature type="domain" description="DUF4455" evidence="8">
    <location>
        <begin position="824"/>
        <end position="995"/>
    </location>
</feature>
<keyword evidence="2" id="KW-0804">Transcription</keyword>
<feature type="region of interest" description="Disordered" evidence="5">
    <location>
        <begin position="752"/>
        <end position="771"/>
    </location>
</feature>
<name>A0A1V9Z282_9STRA</name>
<dbReference type="Pfam" id="PF14644">
    <property type="entry name" value="DUF4456"/>
    <property type="match status" value="1"/>
</dbReference>
<evidence type="ECO:0000256" key="5">
    <source>
        <dbReference type="SAM" id="MobiDB-lite"/>
    </source>
</evidence>
<feature type="domain" description="RNA polymerase Rpb7-like N-terminal" evidence="6">
    <location>
        <begin position="9"/>
        <end position="64"/>
    </location>
</feature>
<evidence type="ECO:0000256" key="2">
    <source>
        <dbReference type="ARBA" id="ARBA00023163"/>
    </source>
</evidence>